<proteinExistence type="predicted"/>
<evidence type="ECO:0000259" key="1">
    <source>
        <dbReference type="Pfam" id="PF00078"/>
    </source>
</evidence>
<dbReference type="EMBL" id="QJKJ01001725">
    <property type="protein sequence ID" value="RDY06223.1"/>
    <property type="molecule type" value="Genomic_DNA"/>
</dbReference>
<protein>
    <submittedName>
        <fullName evidence="3">Retrovirus-related Pol polyprotein from transposon 17.6</fullName>
    </submittedName>
</protein>
<sequence>MPFGLCYAPSTFRRCMLSIFSDLLEDCIEVFMDDFMAYANTLDACLENLARVLKRCIETNLVLNFEKCHFMVTKGILLSHLVSSRWIEVDKAKIYIITSFPNPALVQENFSKTTLSLSKLLQKDMEPKLTFMTILQAPNWELPFELMCNASNSILGVVLGQRDGVGQLAHVITYASRTMDLA</sequence>
<keyword evidence="4" id="KW-1185">Reference proteome</keyword>
<dbReference type="InterPro" id="IPR053134">
    <property type="entry name" value="RNA-dir_DNA_polymerase"/>
</dbReference>
<dbReference type="InterPro" id="IPR043502">
    <property type="entry name" value="DNA/RNA_pol_sf"/>
</dbReference>
<gene>
    <name evidence="3" type="primary">pol</name>
    <name evidence="3" type="ORF">CR513_09827</name>
</gene>
<dbReference type="InterPro" id="IPR000477">
    <property type="entry name" value="RT_dom"/>
</dbReference>
<feature type="non-terminal residue" evidence="3">
    <location>
        <position position="1"/>
    </location>
</feature>
<reference evidence="3" key="1">
    <citation type="submission" date="2018-05" db="EMBL/GenBank/DDBJ databases">
        <title>Draft genome of Mucuna pruriens seed.</title>
        <authorList>
            <person name="Nnadi N.E."/>
            <person name="Vos R."/>
            <person name="Hasami M.H."/>
            <person name="Devisetty U.K."/>
            <person name="Aguiy J.C."/>
        </authorList>
    </citation>
    <scope>NUCLEOTIDE SEQUENCE [LARGE SCALE GENOMIC DNA]</scope>
    <source>
        <strain evidence="3">JCA_2017</strain>
    </source>
</reference>
<dbReference type="InterPro" id="IPR041577">
    <property type="entry name" value="RT_RNaseH_2"/>
</dbReference>
<dbReference type="Proteomes" id="UP000257109">
    <property type="component" value="Unassembled WGS sequence"/>
</dbReference>
<evidence type="ECO:0000259" key="2">
    <source>
        <dbReference type="Pfam" id="PF17919"/>
    </source>
</evidence>
<dbReference type="SUPFAM" id="SSF56672">
    <property type="entry name" value="DNA/RNA polymerases"/>
    <property type="match status" value="1"/>
</dbReference>
<dbReference type="Pfam" id="PF00078">
    <property type="entry name" value="RVT_1"/>
    <property type="match status" value="1"/>
</dbReference>
<dbReference type="PANTHER" id="PTHR24559:SF445">
    <property type="entry name" value="RNA-DIRECTED DNA POLYMERASE HOMOLOG"/>
    <property type="match status" value="1"/>
</dbReference>
<comment type="caution">
    <text evidence="3">The sequence shown here is derived from an EMBL/GenBank/DDBJ whole genome shotgun (WGS) entry which is preliminary data.</text>
</comment>
<dbReference type="Gene3D" id="3.30.70.270">
    <property type="match status" value="1"/>
</dbReference>
<feature type="domain" description="Reverse transcriptase" evidence="1">
    <location>
        <begin position="1"/>
        <end position="72"/>
    </location>
</feature>
<feature type="domain" description="Reverse transcriptase/retrotransposon-derived protein RNase H-like" evidence="2">
    <location>
        <begin position="128"/>
        <end position="180"/>
    </location>
</feature>
<dbReference type="CDD" id="cd01647">
    <property type="entry name" value="RT_LTR"/>
    <property type="match status" value="1"/>
</dbReference>
<name>A0A371HTV5_MUCPR</name>
<dbReference type="PANTHER" id="PTHR24559">
    <property type="entry name" value="TRANSPOSON TY3-I GAG-POL POLYPROTEIN"/>
    <property type="match status" value="1"/>
</dbReference>
<organism evidence="3 4">
    <name type="scientific">Mucuna pruriens</name>
    <name type="common">Velvet bean</name>
    <name type="synonym">Dolichos pruriens</name>
    <dbReference type="NCBI Taxonomy" id="157652"/>
    <lineage>
        <taxon>Eukaryota</taxon>
        <taxon>Viridiplantae</taxon>
        <taxon>Streptophyta</taxon>
        <taxon>Embryophyta</taxon>
        <taxon>Tracheophyta</taxon>
        <taxon>Spermatophyta</taxon>
        <taxon>Magnoliopsida</taxon>
        <taxon>eudicotyledons</taxon>
        <taxon>Gunneridae</taxon>
        <taxon>Pentapetalae</taxon>
        <taxon>rosids</taxon>
        <taxon>fabids</taxon>
        <taxon>Fabales</taxon>
        <taxon>Fabaceae</taxon>
        <taxon>Papilionoideae</taxon>
        <taxon>50 kb inversion clade</taxon>
        <taxon>NPAAA clade</taxon>
        <taxon>indigoferoid/millettioid clade</taxon>
        <taxon>Phaseoleae</taxon>
        <taxon>Mucuna</taxon>
    </lineage>
</organism>
<evidence type="ECO:0000313" key="3">
    <source>
        <dbReference type="EMBL" id="RDY06223.1"/>
    </source>
</evidence>
<dbReference type="AlphaFoldDB" id="A0A371HTV5"/>
<dbReference type="InterPro" id="IPR043128">
    <property type="entry name" value="Rev_trsase/Diguanyl_cyclase"/>
</dbReference>
<dbReference type="Pfam" id="PF17919">
    <property type="entry name" value="RT_RNaseH_2"/>
    <property type="match status" value="1"/>
</dbReference>
<dbReference type="OrthoDB" id="10055717at2759"/>
<evidence type="ECO:0000313" key="4">
    <source>
        <dbReference type="Proteomes" id="UP000257109"/>
    </source>
</evidence>
<accession>A0A371HTV5</accession>